<feature type="compositionally biased region" description="Acidic residues" evidence="1">
    <location>
        <begin position="150"/>
        <end position="159"/>
    </location>
</feature>
<dbReference type="Proteomes" id="UP000037460">
    <property type="component" value="Unassembled WGS sequence"/>
</dbReference>
<name>A0A0M0JUL1_9EUKA</name>
<proteinExistence type="predicted"/>
<protein>
    <submittedName>
        <fullName evidence="2">Uncharacterized protein</fullName>
    </submittedName>
</protein>
<sequence>MCSSAAPESSAPASLGVSPAAAAGEEMNPAAVEAADPAAPVADDDDAAGAGEEGDDPMARFAVAAARQQAAERGEDEDAGVDMNFINRALAESRRMRAAANKDQMKRKEQLAQLCARHGESSAQYMADAMQEHAAEVLTEQQQQSLASVDEQEDSTAIC</sequence>
<dbReference type="AlphaFoldDB" id="A0A0M0JUL1"/>
<evidence type="ECO:0000313" key="3">
    <source>
        <dbReference type="Proteomes" id="UP000037460"/>
    </source>
</evidence>
<comment type="caution">
    <text evidence="2">The sequence shown here is derived from an EMBL/GenBank/DDBJ whole genome shotgun (WGS) entry which is preliminary data.</text>
</comment>
<organism evidence="2 3">
    <name type="scientific">Chrysochromulina tobinii</name>
    <dbReference type="NCBI Taxonomy" id="1460289"/>
    <lineage>
        <taxon>Eukaryota</taxon>
        <taxon>Haptista</taxon>
        <taxon>Haptophyta</taxon>
        <taxon>Prymnesiophyceae</taxon>
        <taxon>Prymnesiales</taxon>
        <taxon>Chrysochromulinaceae</taxon>
        <taxon>Chrysochromulina</taxon>
    </lineage>
</organism>
<keyword evidence="3" id="KW-1185">Reference proteome</keyword>
<evidence type="ECO:0000313" key="2">
    <source>
        <dbReference type="EMBL" id="KOO30376.1"/>
    </source>
</evidence>
<evidence type="ECO:0000256" key="1">
    <source>
        <dbReference type="SAM" id="MobiDB-lite"/>
    </source>
</evidence>
<feature type="region of interest" description="Disordered" evidence="1">
    <location>
        <begin position="1"/>
        <end position="60"/>
    </location>
</feature>
<feature type="compositionally biased region" description="Low complexity" evidence="1">
    <location>
        <begin position="1"/>
        <end position="41"/>
    </location>
</feature>
<feature type="compositionally biased region" description="Acidic residues" evidence="1">
    <location>
        <begin position="42"/>
        <end position="56"/>
    </location>
</feature>
<feature type="region of interest" description="Disordered" evidence="1">
    <location>
        <begin position="139"/>
        <end position="159"/>
    </location>
</feature>
<accession>A0A0M0JUL1</accession>
<reference evidence="3" key="1">
    <citation type="journal article" date="2015" name="PLoS Genet.">
        <title>Genome Sequence and Transcriptome Analyses of Chrysochromulina tobin: Metabolic Tools for Enhanced Algal Fitness in the Prominent Order Prymnesiales (Haptophyceae).</title>
        <authorList>
            <person name="Hovde B.T."/>
            <person name="Deodato C.R."/>
            <person name="Hunsperger H.M."/>
            <person name="Ryken S.A."/>
            <person name="Yost W."/>
            <person name="Jha R.K."/>
            <person name="Patterson J."/>
            <person name="Monnat R.J. Jr."/>
            <person name="Barlow S.B."/>
            <person name="Starkenburg S.R."/>
            <person name="Cattolico R.A."/>
        </authorList>
    </citation>
    <scope>NUCLEOTIDE SEQUENCE</scope>
    <source>
        <strain evidence="3">CCMP291</strain>
    </source>
</reference>
<dbReference type="EMBL" id="JWZX01002239">
    <property type="protein sequence ID" value="KOO30376.1"/>
    <property type="molecule type" value="Genomic_DNA"/>
</dbReference>
<gene>
    <name evidence="2" type="ORF">Ctob_004439</name>
</gene>